<dbReference type="SUPFAM" id="SSF88659">
    <property type="entry name" value="Sigma3 and sigma4 domains of RNA polymerase sigma factors"/>
    <property type="match status" value="1"/>
</dbReference>
<dbReference type="InterPro" id="IPR013249">
    <property type="entry name" value="RNA_pol_sigma70_r4_t2"/>
</dbReference>
<dbReference type="RefSeq" id="WP_212215880.1">
    <property type="nucleotide sequence ID" value="NZ_JAGUCO010000005.1"/>
</dbReference>
<dbReference type="InterPro" id="IPR039425">
    <property type="entry name" value="RNA_pol_sigma-70-like"/>
</dbReference>
<dbReference type="NCBIfam" id="TIGR02937">
    <property type="entry name" value="sigma70-ECF"/>
    <property type="match status" value="1"/>
</dbReference>
<accession>A0ABS5JW03</accession>
<dbReference type="Gene3D" id="1.10.10.10">
    <property type="entry name" value="Winged helix-like DNA-binding domain superfamily/Winged helix DNA-binding domain"/>
    <property type="match status" value="1"/>
</dbReference>
<dbReference type="SUPFAM" id="SSF88946">
    <property type="entry name" value="Sigma2 domain of RNA polymerase sigma factors"/>
    <property type="match status" value="1"/>
</dbReference>
<evidence type="ECO:0000259" key="5">
    <source>
        <dbReference type="Pfam" id="PF04542"/>
    </source>
</evidence>
<organism evidence="7 8">
    <name type="scientific">Carboxylicivirga linearis</name>
    <dbReference type="NCBI Taxonomy" id="1628157"/>
    <lineage>
        <taxon>Bacteria</taxon>
        <taxon>Pseudomonadati</taxon>
        <taxon>Bacteroidota</taxon>
        <taxon>Bacteroidia</taxon>
        <taxon>Marinilabiliales</taxon>
        <taxon>Marinilabiliaceae</taxon>
        <taxon>Carboxylicivirga</taxon>
    </lineage>
</organism>
<gene>
    <name evidence="7" type="ORF">KEM10_10195</name>
</gene>
<evidence type="ECO:0000256" key="1">
    <source>
        <dbReference type="ARBA" id="ARBA00010641"/>
    </source>
</evidence>
<dbReference type="EMBL" id="JAGUCO010000005">
    <property type="protein sequence ID" value="MBS2098649.1"/>
    <property type="molecule type" value="Genomic_DNA"/>
</dbReference>
<evidence type="ECO:0000256" key="2">
    <source>
        <dbReference type="ARBA" id="ARBA00023015"/>
    </source>
</evidence>
<dbReference type="InterPro" id="IPR013325">
    <property type="entry name" value="RNA_pol_sigma_r2"/>
</dbReference>
<feature type="domain" description="RNA polymerase sigma factor 70 region 4 type 2" evidence="6">
    <location>
        <begin position="114"/>
        <end position="161"/>
    </location>
</feature>
<keyword evidence="4" id="KW-0804">Transcription</keyword>
<dbReference type="PANTHER" id="PTHR43133:SF46">
    <property type="entry name" value="RNA POLYMERASE SIGMA-70 FACTOR ECF SUBFAMILY"/>
    <property type="match status" value="1"/>
</dbReference>
<keyword evidence="2" id="KW-0805">Transcription regulation</keyword>
<dbReference type="Pfam" id="PF04542">
    <property type="entry name" value="Sigma70_r2"/>
    <property type="match status" value="1"/>
</dbReference>
<keyword evidence="8" id="KW-1185">Reference proteome</keyword>
<evidence type="ECO:0000313" key="8">
    <source>
        <dbReference type="Proteomes" id="UP000708576"/>
    </source>
</evidence>
<evidence type="ECO:0000256" key="3">
    <source>
        <dbReference type="ARBA" id="ARBA00023082"/>
    </source>
</evidence>
<evidence type="ECO:0000259" key="6">
    <source>
        <dbReference type="Pfam" id="PF08281"/>
    </source>
</evidence>
<keyword evidence="3" id="KW-0731">Sigma factor</keyword>
<proteinExistence type="inferred from homology"/>
<evidence type="ECO:0000313" key="7">
    <source>
        <dbReference type="EMBL" id="MBS2098649.1"/>
    </source>
</evidence>
<comment type="similarity">
    <text evidence="1">Belongs to the sigma-70 factor family. ECF subfamily.</text>
</comment>
<name>A0ABS5JW03_9BACT</name>
<feature type="domain" description="RNA polymerase sigma-70 region 2" evidence="5">
    <location>
        <begin position="16"/>
        <end position="85"/>
    </location>
</feature>
<dbReference type="Gene3D" id="1.10.1740.10">
    <property type="match status" value="1"/>
</dbReference>
<evidence type="ECO:0000256" key="4">
    <source>
        <dbReference type="ARBA" id="ARBA00023163"/>
    </source>
</evidence>
<comment type="caution">
    <text evidence="7">The sequence shown here is derived from an EMBL/GenBank/DDBJ whole genome shotgun (WGS) entry which is preliminary data.</text>
</comment>
<reference evidence="7 8" key="1">
    <citation type="journal article" date="2015" name="Int. J. Syst. Evol. Microbiol.">
        <title>Carboxylicivirga linearis sp. nov., isolated from a sea cucumber culture pond.</title>
        <authorList>
            <person name="Wang F.Q."/>
            <person name="Zhou Y.X."/>
            <person name="Lin X.Z."/>
            <person name="Chen G.J."/>
            <person name="Du Z.J."/>
        </authorList>
    </citation>
    <scope>NUCLEOTIDE SEQUENCE [LARGE SCALE GENOMIC DNA]</scope>
    <source>
        <strain evidence="7 8">FB218</strain>
    </source>
</reference>
<sequence>MPYIFKRNKQKRFEALYRIYAKNLYVLSLRYVANSFDAEEVVQRAFIKVFEKLDAFKEENEQATKGWLNRIVINESLLLLREQKRIQLNDDTTFNEPFTDSLPDTDLSYKECLSLVRNLPDGYRAVFNLYVIEGYSHKEIAVMLDISEASSRSQLTRARAYLQKQIKQLNYETEVIR</sequence>
<dbReference type="Pfam" id="PF08281">
    <property type="entry name" value="Sigma70_r4_2"/>
    <property type="match status" value="1"/>
</dbReference>
<dbReference type="InterPro" id="IPR013324">
    <property type="entry name" value="RNA_pol_sigma_r3/r4-like"/>
</dbReference>
<dbReference type="InterPro" id="IPR007627">
    <property type="entry name" value="RNA_pol_sigma70_r2"/>
</dbReference>
<protein>
    <submittedName>
        <fullName evidence="7">Sigma-70 family RNA polymerase sigma factor</fullName>
    </submittedName>
</protein>
<dbReference type="InterPro" id="IPR036388">
    <property type="entry name" value="WH-like_DNA-bd_sf"/>
</dbReference>
<dbReference type="Proteomes" id="UP000708576">
    <property type="component" value="Unassembled WGS sequence"/>
</dbReference>
<dbReference type="InterPro" id="IPR014284">
    <property type="entry name" value="RNA_pol_sigma-70_dom"/>
</dbReference>
<dbReference type="PANTHER" id="PTHR43133">
    <property type="entry name" value="RNA POLYMERASE ECF-TYPE SIGMA FACTO"/>
    <property type="match status" value="1"/>
</dbReference>